<proteinExistence type="predicted"/>
<name>A0A5B7J6E0_PORTR</name>
<keyword evidence="4" id="KW-1185">Reference proteome</keyword>
<sequence length="103" mass="11167">MSQPAAPLPSAGRGMGSKGPSGCCPAPRGGLEKRTTLSPHRLPTHSTLPLSHSLCLPVSSSFHFTVLCSSYYSFIFSFYLYLFLFISHSVTISSFSFVSLVYL</sequence>
<comment type="caution">
    <text evidence="3">The sequence shown here is derived from an EMBL/GenBank/DDBJ whole genome shotgun (WGS) entry which is preliminary data.</text>
</comment>
<feature type="transmembrane region" description="Helical" evidence="2">
    <location>
        <begin position="78"/>
        <end position="102"/>
    </location>
</feature>
<evidence type="ECO:0000313" key="4">
    <source>
        <dbReference type="Proteomes" id="UP000324222"/>
    </source>
</evidence>
<organism evidence="3 4">
    <name type="scientific">Portunus trituberculatus</name>
    <name type="common">Swimming crab</name>
    <name type="synonym">Neptunus trituberculatus</name>
    <dbReference type="NCBI Taxonomy" id="210409"/>
    <lineage>
        <taxon>Eukaryota</taxon>
        <taxon>Metazoa</taxon>
        <taxon>Ecdysozoa</taxon>
        <taxon>Arthropoda</taxon>
        <taxon>Crustacea</taxon>
        <taxon>Multicrustacea</taxon>
        <taxon>Malacostraca</taxon>
        <taxon>Eumalacostraca</taxon>
        <taxon>Eucarida</taxon>
        <taxon>Decapoda</taxon>
        <taxon>Pleocyemata</taxon>
        <taxon>Brachyura</taxon>
        <taxon>Eubrachyura</taxon>
        <taxon>Portunoidea</taxon>
        <taxon>Portunidae</taxon>
        <taxon>Portuninae</taxon>
        <taxon>Portunus</taxon>
    </lineage>
</organism>
<keyword evidence="2" id="KW-0472">Membrane</keyword>
<reference evidence="3 4" key="1">
    <citation type="submission" date="2019-05" db="EMBL/GenBank/DDBJ databases">
        <title>Another draft genome of Portunus trituberculatus and its Hox gene families provides insights of decapod evolution.</title>
        <authorList>
            <person name="Jeong J.-H."/>
            <person name="Song I."/>
            <person name="Kim S."/>
            <person name="Choi T."/>
            <person name="Kim D."/>
            <person name="Ryu S."/>
            <person name="Kim W."/>
        </authorList>
    </citation>
    <scope>NUCLEOTIDE SEQUENCE [LARGE SCALE GENOMIC DNA]</scope>
    <source>
        <tissue evidence="3">Muscle</tissue>
    </source>
</reference>
<accession>A0A5B7J6E0</accession>
<keyword evidence="2" id="KW-0812">Transmembrane</keyword>
<feature type="region of interest" description="Disordered" evidence="1">
    <location>
        <begin position="1"/>
        <end position="42"/>
    </location>
</feature>
<keyword evidence="2" id="KW-1133">Transmembrane helix</keyword>
<dbReference type="Proteomes" id="UP000324222">
    <property type="component" value="Unassembled WGS sequence"/>
</dbReference>
<dbReference type="EMBL" id="VSRR010083889">
    <property type="protein sequence ID" value="MPC90295.1"/>
    <property type="molecule type" value="Genomic_DNA"/>
</dbReference>
<dbReference type="AlphaFoldDB" id="A0A5B7J6E0"/>
<protein>
    <submittedName>
        <fullName evidence="3">Uncharacterized protein</fullName>
    </submittedName>
</protein>
<evidence type="ECO:0000256" key="1">
    <source>
        <dbReference type="SAM" id="MobiDB-lite"/>
    </source>
</evidence>
<evidence type="ECO:0000313" key="3">
    <source>
        <dbReference type="EMBL" id="MPC90295.1"/>
    </source>
</evidence>
<gene>
    <name evidence="3" type="ORF">E2C01_085272</name>
</gene>
<evidence type="ECO:0000256" key="2">
    <source>
        <dbReference type="SAM" id="Phobius"/>
    </source>
</evidence>